<keyword evidence="8" id="KW-0249">Electron transport</keyword>
<dbReference type="GO" id="GO:0046872">
    <property type="term" value="F:metal ion binding"/>
    <property type="evidence" value="ECO:0007669"/>
    <property type="project" value="UniProtKB-KW"/>
</dbReference>
<keyword evidence="9 13" id="KW-1133">Transmembrane helix</keyword>
<feature type="transmembrane region" description="Helical" evidence="13">
    <location>
        <begin position="93"/>
        <end position="123"/>
    </location>
</feature>
<feature type="transmembrane region" description="Helical" evidence="13">
    <location>
        <begin position="143"/>
        <end position="164"/>
    </location>
</feature>
<comment type="subcellular location">
    <subcellularLocation>
        <location evidence="2">Cell membrane</location>
        <topology evidence="2">Multi-pass membrane protein</topology>
    </subcellularLocation>
</comment>
<keyword evidence="11 13" id="KW-0472">Membrane</keyword>
<keyword evidence="16" id="KW-1185">Reference proteome</keyword>
<evidence type="ECO:0000256" key="6">
    <source>
        <dbReference type="ARBA" id="ARBA00022692"/>
    </source>
</evidence>
<reference evidence="15 16" key="1">
    <citation type="submission" date="2015-04" db="EMBL/GenBank/DDBJ databases">
        <title>Comparative genomics of rhizobia nodulating Arachis hypogaea in China.</title>
        <authorList>
            <person name="Li Y."/>
        </authorList>
    </citation>
    <scope>NUCLEOTIDE SEQUENCE [LARGE SCALE GENOMIC DNA]</scope>
    <source>
        <strain evidence="15 16">CCBAU 51757</strain>
    </source>
</reference>
<dbReference type="AlphaFoldDB" id="A0A4Q0SC83"/>
<evidence type="ECO:0000256" key="9">
    <source>
        <dbReference type="ARBA" id="ARBA00022989"/>
    </source>
</evidence>
<dbReference type="GO" id="GO:0022904">
    <property type="term" value="P:respiratory electron transport chain"/>
    <property type="evidence" value="ECO:0007669"/>
    <property type="project" value="InterPro"/>
</dbReference>
<dbReference type="InterPro" id="IPR052168">
    <property type="entry name" value="Cytochrome_b561_oxidase"/>
</dbReference>
<evidence type="ECO:0000256" key="2">
    <source>
        <dbReference type="ARBA" id="ARBA00004651"/>
    </source>
</evidence>
<keyword evidence="5" id="KW-0349">Heme</keyword>
<dbReference type="PANTHER" id="PTHR30529">
    <property type="entry name" value="CYTOCHROME B561"/>
    <property type="match status" value="1"/>
</dbReference>
<name>A0A4Q0SC83_9BRAD</name>
<keyword evidence="7" id="KW-0479">Metal-binding</keyword>
<keyword evidence="10" id="KW-0408">Iron</keyword>
<gene>
    <name evidence="15" type="ORF">XH99_06775</name>
</gene>
<dbReference type="Gene3D" id="1.20.950.20">
    <property type="entry name" value="Transmembrane di-heme cytochromes, Chain C"/>
    <property type="match status" value="1"/>
</dbReference>
<dbReference type="SUPFAM" id="SSF81342">
    <property type="entry name" value="Transmembrane di-heme cytochromes"/>
    <property type="match status" value="1"/>
</dbReference>
<evidence type="ECO:0000259" key="14">
    <source>
        <dbReference type="Pfam" id="PF01292"/>
    </source>
</evidence>
<evidence type="ECO:0000313" key="16">
    <source>
        <dbReference type="Proteomes" id="UP000289546"/>
    </source>
</evidence>
<feature type="domain" description="Cytochrome b561 bacterial/Ni-hydrogenase" evidence="14">
    <location>
        <begin position="10"/>
        <end position="176"/>
    </location>
</feature>
<evidence type="ECO:0000256" key="10">
    <source>
        <dbReference type="ARBA" id="ARBA00023004"/>
    </source>
</evidence>
<accession>A0A4Q0SC83</accession>
<keyword evidence="6 13" id="KW-0812">Transmembrane</keyword>
<evidence type="ECO:0000256" key="5">
    <source>
        <dbReference type="ARBA" id="ARBA00022617"/>
    </source>
</evidence>
<evidence type="ECO:0000256" key="3">
    <source>
        <dbReference type="ARBA" id="ARBA00022448"/>
    </source>
</evidence>
<comment type="cofactor">
    <cofactor evidence="1">
        <name>heme b</name>
        <dbReference type="ChEBI" id="CHEBI:60344"/>
    </cofactor>
</comment>
<protein>
    <submittedName>
        <fullName evidence="15">Cytochrome B561</fullName>
    </submittedName>
</protein>
<comment type="caution">
    <text evidence="15">The sequence shown here is derived from an EMBL/GenBank/DDBJ whole genome shotgun (WGS) entry which is preliminary data.</text>
</comment>
<feature type="transmembrane region" description="Helical" evidence="13">
    <location>
        <begin position="51"/>
        <end position="72"/>
    </location>
</feature>
<dbReference type="GO" id="GO:0005886">
    <property type="term" value="C:plasma membrane"/>
    <property type="evidence" value="ECO:0007669"/>
    <property type="project" value="UniProtKB-SubCell"/>
</dbReference>
<evidence type="ECO:0000256" key="8">
    <source>
        <dbReference type="ARBA" id="ARBA00022982"/>
    </source>
</evidence>
<dbReference type="EMBL" id="LBJQ01000010">
    <property type="protein sequence ID" value="RXH36654.1"/>
    <property type="molecule type" value="Genomic_DNA"/>
</dbReference>
<evidence type="ECO:0000256" key="1">
    <source>
        <dbReference type="ARBA" id="ARBA00001970"/>
    </source>
</evidence>
<keyword evidence="3" id="KW-0813">Transport</keyword>
<comment type="similarity">
    <text evidence="12">Belongs to the cytochrome b561 family.</text>
</comment>
<dbReference type="RefSeq" id="WP_128917248.1">
    <property type="nucleotide sequence ID" value="NZ_LBJQ01000010.1"/>
</dbReference>
<organism evidence="15 16">
    <name type="scientific">Bradyrhizobium nanningense</name>
    <dbReference type="NCBI Taxonomy" id="1325118"/>
    <lineage>
        <taxon>Bacteria</taxon>
        <taxon>Pseudomonadati</taxon>
        <taxon>Pseudomonadota</taxon>
        <taxon>Alphaproteobacteria</taxon>
        <taxon>Hyphomicrobiales</taxon>
        <taxon>Nitrobacteraceae</taxon>
        <taxon>Bradyrhizobium</taxon>
    </lineage>
</organism>
<dbReference type="GO" id="GO:0020037">
    <property type="term" value="F:heme binding"/>
    <property type="evidence" value="ECO:0007669"/>
    <property type="project" value="TreeGrafter"/>
</dbReference>
<dbReference type="InterPro" id="IPR016174">
    <property type="entry name" value="Di-haem_cyt_TM"/>
</dbReference>
<dbReference type="Proteomes" id="UP000289546">
    <property type="component" value="Unassembled WGS sequence"/>
</dbReference>
<evidence type="ECO:0000313" key="15">
    <source>
        <dbReference type="EMBL" id="RXH36654.1"/>
    </source>
</evidence>
<evidence type="ECO:0000256" key="11">
    <source>
        <dbReference type="ARBA" id="ARBA00023136"/>
    </source>
</evidence>
<evidence type="ECO:0000256" key="13">
    <source>
        <dbReference type="SAM" id="Phobius"/>
    </source>
</evidence>
<evidence type="ECO:0000256" key="4">
    <source>
        <dbReference type="ARBA" id="ARBA00022475"/>
    </source>
</evidence>
<proteinExistence type="inferred from homology"/>
<evidence type="ECO:0000256" key="7">
    <source>
        <dbReference type="ARBA" id="ARBA00022723"/>
    </source>
</evidence>
<dbReference type="Pfam" id="PF01292">
    <property type="entry name" value="Ni_hydr_CYTB"/>
    <property type="match status" value="1"/>
</dbReference>
<dbReference type="PANTHER" id="PTHR30529:SF7">
    <property type="entry name" value="CYTOCHROME B561 BACTERIAL_NI-HYDROGENASE DOMAIN-CONTAINING PROTEIN"/>
    <property type="match status" value="1"/>
</dbReference>
<evidence type="ECO:0000256" key="12">
    <source>
        <dbReference type="ARBA" id="ARBA00037975"/>
    </source>
</evidence>
<dbReference type="GO" id="GO:0009055">
    <property type="term" value="F:electron transfer activity"/>
    <property type="evidence" value="ECO:0007669"/>
    <property type="project" value="InterPro"/>
</dbReference>
<keyword evidence="4" id="KW-1003">Cell membrane</keyword>
<sequence length="178" mass="19492">MGLKSTPEHHGAMIVTMHWLTALLMIVLVATGFRAADTVDPVAKAAILRVHVPIAIAVLALMLLRVGWWWGVDRKPHPVAGSPRWQERTARAIHLLFYVVIFGMIASGIGMVALSGAAPTVFGGDGALLPDFWKYPPRVPHGFGARLLLALVALHAGAALYHQFVLRDHLLARMWFSR</sequence>
<dbReference type="InterPro" id="IPR011577">
    <property type="entry name" value="Cyt_b561_bac/Ni-Hgenase"/>
</dbReference>